<dbReference type="AlphaFoldDB" id="A0A1B1AF97"/>
<dbReference type="Proteomes" id="UP000092498">
    <property type="component" value="Chromosome"/>
</dbReference>
<dbReference type="KEGG" id="cbot:ATE48_04570"/>
<name>A0A1B1AF97_9PROT</name>
<dbReference type="EMBL" id="CP013244">
    <property type="protein sequence ID" value="ANP45243.1"/>
    <property type="molecule type" value="Genomic_DNA"/>
</dbReference>
<keyword evidence="2" id="KW-1185">Reference proteome</keyword>
<gene>
    <name evidence="1" type="ORF">ATE48_04570</name>
</gene>
<evidence type="ECO:0000313" key="2">
    <source>
        <dbReference type="Proteomes" id="UP000092498"/>
    </source>
</evidence>
<dbReference type="InParanoid" id="A0A1B1AF97"/>
<sequence length="66" mass="6592">MQTNSGRSPELSVEADDAAGQGGVAAVLAALVAPIAGLLPFVDLGLAEDANCAALLADRNTTRREG</sequence>
<protein>
    <submittedName>
        <fullName evidence="1">Uncharacterized protein</fullName>
    </submittedName>
</protein>
<dbReference type="RefSeq" id="WP_066768246.1">
    <property type="nucleotide sequence ID" value="NZ_CP013244.1"/>
</dbReference>
<accession>A0A1B1AF97</accession>
<reference evidence="1 2" key="1">
    <citation type="submission" date="2015-11" db="EMBL/GenBank/DDBJ databases">
        <title>Whole-Genome Sequence of Candidatus Oderbacter manganicum from the National Park Lower Oder Valley, Germany.</title>
        <authorList>
            <person name="Braun B."/>
            <person name="Liere K."/>
            <person name="Szewzyk U."/>
        </authorList>
    </citation>
    <scope>NUCLEOTIDE SEQUENCE [LARGE SCALE GENOMIC DNA]</scope>
    <source>
        <strain evidence="1 2">OTSz_A_272</strain>
    </source>
</reference>
<evidence type="ECO:0000313" key="1">
    <source>
        <dbReference type="EMBL" id="ANP45243.1"/>
    </source>
</evidence>
<organism evidence="1 2">
    <name type="scientific">Candidatus Viadribacter manganicus</name>
    <dbReference type="NCBI Taxonomy" id="1759059"/>
    <lineage>
        <taxon>Bacteria</taxon>
        <taxon>Pseudomonadati</taxon>
        <taxon>Pseudomonadota</taxon>
        <taxon>Alphaproteobacteria</taxon>
        <taxon>Hyphomonadales</taxon>
        <taxon>Hyphomonadaceae</taxon>
        <taxon>Candidatus Viadribacter</taxon>
    </lineage>
</organism>
<proteinExistence type="predicted"/>